<dbReference type="GO" id="GO:0005634">
    <property type="term" value="C:nucleus"/>
    <property type="evidence" value="ECO:0007669"/>
    <property type="project" value="TreeGrafter"/>
</dbReference>
<feature type="compositionally biased region" description="Basic and acidic residues" evidence="4">
    <location>
        <begin position="508"/>
        <end position="518"/>
    </location>
</feature>
<feature type="domain" description="Protein kinase" evidence="5">
    <location>
        <begin position="1747"/>
        <end position="2007"/>
    </location>
</feature>
<keyword evidence="6" id="KW-0418">Kinase</keyword>
<keyword evidence="2 3" id="KW-0067">ATP-binding</keyword>
<evidence type="ECO:0000256" key="2">
    <source>
        <dbReference type="ARBA" id="ARBA00022840"/>
    </source>
</evidence>
<dbReference type="GO" id="GO:0004674">
    <property type="term" value="F:protein serine/threonine kinase activity"/>
    <property type="evidence" value="ECO:0007669"/>
    <property type="project" value="TreeGrafter"/>
</dbReference>
<dbReference type="SUPFAM" id="SSF56112">
    <property type="entry name" value="Protein kinase-like (PK-like)"/>
    <property type="match status" value="1"/>
</dbReference>
<feature type="compositionally biased region" description="Basic and acidic residues" evidence="4">
    <location>
        <begin position="1072"/>
        <end position="1093"/>
    </location>
</feature>
<evidence type="ECO:0000256" key="4">
    <source>
        <dbReference type="SAM" id="MobiDB-lite"/>
    </source>
</evidence>
<feature type="region of interest" description="Disordered" evidence="4">
    <location>
        <begin position="493"/>
        <end position="534"/>
    </location>
</feature>
<dbReference type="Pfam" id="PF00069">
    <property type="entry name" value="Pkinase"/>
    <property type="match status" value="1"/>
</dbReference>
<keyword evidence="1 3" id="KW-0547">Nucleotide-binding</keyword>
<dbReference type="PANTHER" id="PTHR24346">
    <property type="entry name" value="MAP/MICROTUBULE AFFINITY-REGULATING KINASE"/>
    <property type="match status" value="1"/>
</dbReference>
<feature type="compositionally biased region" description="Acidic residues" evidence="4">
    <location>
        <begin position="1681"/>
        <end position="1695"/>
    </location>
</feature>
<dbReference type="SMART" id="SM00220">
    <property type="entry name" value="S_TKc"/>
    <property type="match status" value="1"/>
</dbReference>
<evidence type="ECO:0000256" key="3">
    <source>
        <dbReference type="PROSITE-ProRule" id="PRU10141"/>
    </source>
</evidence>
<dbReference type="InterPro" id="IPR017441">
    <property type="entry name" value="Protein_kinase_ATP_BS"/>
</dbReference>
<feature type="region of interest" description="Disordered" evidence="4">
    <location>
        <begin position="1654"/>
        <end position="1696"/>
    </location>
</feature>
<evidence type="ECO:0000256" key="1">
    <source>
        <dbReference type="ARBA" id="ARBA00022741"/>
    </source>
</evidence>
<dbReference type="GO" id="GO:0005829">
    <property type="term" value="C:cytosol"/>
    <property type="evidence" value="ECO:0007669"/>
    <property type="project" value="TreeGrafter"/>
</dbReference>
<feature type="compositionally biased region" description="Polar residues" evidence="4">
    <location>
        <begin position="1126"/>
        <end position="1152"/>
    </location>
</feature>
<comment type="caution">
    <text evidence="6">The sequence shown here is derived from an EMBL/GenBank/DDBJ whole genome shotgun (WGS) entry which is preliminary data.</text>
</comment>
<dbReference type="GO" id="GO:0035556">
    <property type="term" value="P:intracellular signal transduction"/>
    <property type="evidence" value="ECO:0007669"/>
    <property type="project" value="TreeGrafter"/>
</dbReference>
<feature type="compositionally biased region" description="Polar residues" evidence="4">
    <location>
        <begin position="1041"/>
        <end position="1068"/>
    </location>
</feature>
<dbReference type="GO" id="GO:0005524">
    <property type="term" value="F:ATP binding"/>
    <property type="evidence" value="ECO:0007669"/>
    <property type="project" value="UniProtKB-UniRule"/>
</dbReference>
<keyword evidence="7" id="KW-1185">Reference proteome</keyword>
<evidence type="ECO:0000259" key="5">
    <source>
        <dbReference type="PROSITE" id="PS50011"/>
    </source>
</evidence>
<dbReference type="PROSITE" id="PS50011">
    <property type="entry name" value="PROTEIN_KINASE_DOM"/>
    <property type="match status" value="1"/>
</dbReference>
<reference evidence="6 7" key="1">
    <citation type="journal article" date="2021" name="Elife">
        <title>Chloroplast acquisition without the gene transfer in kleptoplastic sea slugs, Plakobranchus ocellatus.</title>
        <authorList>
            <person name="Maeda T."/>
            <person name="Takahashi S."/>
            <person name="Yoshida T."/>
            <person name="Shimamura S."/>
            <person name="Takaki Y."/>
            <person name="Nagai Y."/>
            <person name="Toyoda A."/>
            <person name="Suzuki Y."/>
            <person name="Arimoto A."/>
            <person name="Ishii H."/>
            <person name="Satoh N."/>
            <person name="Nishiyama T."/>
            <person name="Hasebe M."/>
            <person name="Maruyama T."/>
            <person name="Minagawa J."/>
            <person name="Obokata J."/>
            <person name="Shigenobu S."/>
        </authorList>
    </citation>
    <scope>NUCLEOTIDE SEQUENCE [LARGE SCALE GENOMIC DNA]</scope>
</reference>
<evidence type="ECO:0000313" key="6">
    <source>
        <dbReference type="EMBL" id="GFS27715.1"/>
    </source>
</evidence>
<gene>
    <name evidence="6" type="ORF">ElyMa_005297000</name>
</gene>
<feature type="compositionally biased region" description="Basic residues" evidence="4">
    <location>
        <begin position="1110"/>
        <end position="1119"/>
    </location>
</feature>
<dbReference type="InterPro" id="IPR011009">
    <property type="entry name" value="Kinase-like_dom_sf"/>
</dbReference>
<dbReference type="PROSITE" id="PS00108">
    <property type="entry name" value="PROTEIN_KINASE_ST"/>
    <property type="match status" value="1"/>
</dbReference>
<dbReference type="PANTHER" id="PTHR24346:SF51">
    <property type="entry name" value="PAS DOMAIN-CONTAINING SERINE_THREONINE-PROTEIN KINASE"/>
    <property type="match status" value="1"/>
</dbReference>
<dbReference type="PROSITE" id="PS00107">
    <property type="entry name" value="PROTEIN_KINASE_ATP"/>
    <property type="match status" value="1"/>
</dbReference>
<protein>
    <submittedName>
        <fullName evidence="6">PAS domain-containing serine/threonine-protein kinase</fullName>
    </submittedName>
</protein>
<accession>A0AAV4JZN4</accession>
<evidence type="ECO:0000313" key="7">
    <source>
        <dbReference type="Proteomes" id="UP000762676"/>
    </source>
</evidence>
<feature type="region of interest" description="Disordered" evidence="4">
    <location>
        <begin position="1034"/>
        <end position="1175"/>
    </location>
</feature>
<dbReference type="EMBL" id="BMAT01010556">
    <property type="protein sequence ID" value="GFS27715.1"/>
    <property type="molecule type" value="Genomic_DNA"/>
</dbReference>
<feature type="binding site" evidence="3">
    <location>
        <position position="1780"/>
    </location>
    <ligand>
        <name>ATP</name>
        <dbReference type="ChEBI" id="CHEBI:30616"/>
    </ligand>
</feature>
<sequence>MDFGEIITRLNYVGELLQSIQHFTSSNMHACCCDVCTHITSLKRTCVKRALEEIKLVSQDIRSKKQISFPTACPNLRETLGLHSKGNNNQSIQDTFHMSCRLAENQLVARANPERENAAPLVLSSTMKDSGLQATASSSDCSASPIYDADSASEFHPNGQHVTVTSSNCGSIPVEASELLYQKFHQPFEQQIAKRCDLECIAKRQCKSLNCFPVFSIAARRSEMDESRQSLSVSEPGTSHNVFCSGHAGSPLSTPINHQPRVLMASSVSASDLYNINNAAQKLLTSSVGLPATPTDHFASNETPHSMTPCASGGLSNCSSIAMDTVVDVNSATSCGPISKTPMSLSVAENSPSGIQAASSENCKAIENKHLIMPLPGSDSEMLENKPEIMDSTGVHTEVSSSHIFAADNVGQQESDVKHLGSVKAKAISFDDTKNSSCLVKTNVKVKALLEDSGKDIPHQLETSLANLSLDLIKDGDKFIQRIQHHGNKTECDATASCLPMSPQDQKGSAETRADENQPKSAMPGSFQPSTTTPHLESVDRIYGRFNAALGTGSNKCPESESDLTKAIESDKAKQDLCETKEAILGLMQYCTEKGGNFDMEQKSQTSEALGVSRKLDILQDSETCPEQKVERSNSSLKNTENCQKTLTSIKPEMMSTSTEGDEVLEGKYQKNLCGDTDKENKFSQMLKYDLPSMHLDNLAIISNYKSSDTDESQILNEKCDKDCQENFSSPKKVVRSLPRTSLSSTRKTLWEDQSLKCVSNFEFSPRKSYSQEIIQHNSAHQRSSLPSSNCIPSELKTLDSNEGPQVLFSPQKRPSMGIRRSLDMNRSNRNNNTNILIPKEKKEKLVLSSGESLISDIKTCNDETNLTMSSKICGQNENLNCEQEVPLEVNQPQRIQKPAWGAPAICASQYFSQTSVEIDTSKHLHTTEDESLVENIGLTVSNSNGSDKLERDGIEQTVPIKRSQKIECFMFQPSNLEKGSHVSSKLVSRHHLNMIMESSNDGVFKHQSGLNTSLPVSLLKTGTQAQDLDIQNSEKGESFEGNQSFPKTACSDKQSSSLTPYPSNHGTQKLILDKTKVEEKRKSNLCDAEKTPRNRRSIFGLSPPDQHPHGKHKSPPHRQVKERPFQTTNESNGQDKLNDCSSQVSQEKPQTSSEEEQLSSGSEGGPNGTEPRLDHLTGDAIFMDFLWEALDVSMMLAQSHSSSPTMQEILFNTVTSSLCVVDKRRSGKIVSVNESFQLLIGLHEKVVGQRLLRFLKFTESLDNLSRSCPQSFVRADGSVLSVTGLLAKCVDSRGSECLVSVWMLPLSNHPHLAVCSVDVITPFTSDLSLLQGGQVVSLTLPFEEMLGCVGLQCVVDGVDVNKTDVSQNARFRALDFEVPVTVVVDGDEDEGPSEDGEVPVYHGNITLFGNLCGLLVVRPDGRIIFSDDYFAIFLGYSNFFQKTRLRDIVSEVARIGQTGEESTLSVCGDNDILDNSNRMQFLDIALRDVSQLNTQTSEDDIKNKPKLYLPVNCFRGEENLAFEEYSSEDHLDASVNEDKGKDFVDNNDFQKAKLRRNNFEQILQSKKWSPPKDASTPLKCTYKPKQVHHEDSSSPLPGTAALDHGIYKAMFLHANGDQFFGSFKVGSILTSDLSWQYCVWVYLHINDGSKESSCQTSVNSNSQDQAVARQPGFDGHDSSDEYSNDEGEEDEEYDKENLKGINKTVDPSLGQIIVDHAVLNQSHNATSEEEILDLESAIAGAFYKVYFVREALGQGSFGFVRRAMAIDCKKSAIVKFIKKCNMFSDSWTVDVDSGQKIPLEVAILKDLDSEYIIKVLDVYQNADFVQMVMEDFGDVDLFDFIDQVSLDEPLACHLFRQILWGVDYLHSNRIVHRDIKDENVVLRRDFRCKLIDFGSAVYLLPGEGRFSRFRGTMEYCSPEVFCGESYRGPELDMWALGVTLYTMVYRVNPFSVDEMPEAFSQLEFPDADNDEETGGYGDMLELMYGLLQRDPLSRYTMNQALHCEWLRMIVNLNEYCWDDLFGGDGQPDHSVDVSRNSGQLND</sequence>
<dbReference type="InterPro" id="IPR000719">
    <property type="entry name" value="Prot_kinase_dom"/>
</dbReference>
<feature type="compositionally biased region" description="Polar residues" evidence="4">
    <location>
        <begin position="1654"/>
        <end position="1666"/>
    </location>
</feature>
<dbReference type="Gene3D" id="3.30.200.20">
    <property type="entry name" value="Phosphorylase Kinase, domain 1"/>
    <property type="match status" value="1"/>
</dbReference>
<dbReference type="Proteomes" id="UP000762676">
    <property type="component" value="Unassembled WGS sequence"/>
</dbReference>
<dbReference type="Gene3D" id="1.10.510.10">
    <property type="entry name" value="Transferase(Phosphotransferase) domain 1"/>
    <property type="match status" value="1"/>
</dbReference>
<keyword evidence="6" id="KW-0808">Transferase</keyword>
<dbReference type="InterPro" id="IPR008271">
    <property type="entry name" value="Ser/Thr_kinase_AS"/>
</dbReference>
<organism evidence="6 7">
    <name type="scientific">Elysia marginata</name>
    <dbReference type="NCBI Taxonomy" id="1093978"/>
    <lineage>
        <taxon>Eukaryota</taxon>
        <taxon>Metazoa</taxon>
        <taxon>Spiralia</taxon>
        <taxon>Lophotrochozoa</taxon>
        <taxon>Mollusca</taxon>
        <taxon>Gastropoda</taxon>
        <taxon>Heterobranchia</taxon>
        <taxon>Euthyneura</taxon>
        <taxon>Panpulmonata</taxon>
        <taxon>Sacoglossa</taxon>
        <taxon>Placobranchoidea</taxon>
        <taxon>Plakobranchidae</taxon>
        <taxon>Elysia</taxon>
    </lineage>
</organism>
<dbReference type="GO" id="GO:0045719">
    <property type="term" value="P:negative regulation of glycogen biosynthetic process"/>
    <property type="evidence" value="ECO:0007669"/>
    <property type="project" value="TreeGrafter"/>
</dbReference>
<proteinExistence type="predicted"/>
<name>A0AAV4JZN4_9GAST</name>